<evidence type="ECO:0000256" key="1">
    <source>
        <dbReference type="SAM" id="MobiDB-lite"/>
    </source>
</evidence>
<comment type="caution">
    <text evidence="3">The sequence shown here is derived from an EMBL/GenBank/DDBJ whole genome shotgun (WGS) entry which is preliminary data.</text>
</comment>
<evidence type="ECO:0008006" key="5">
    <source>
        <dbReference type="Google" id="ProtNLM"/>
    </source>
</evidence>
<protein>
    <recommendedName>
        <fullName evidence="5">Carbohydrate-binding domain-containing protein</fullName>
    </recommendedName>
</protein>
<feature type="chain" id="PRO_5040361882" description="Carbohydrate-binding domain-containing protein" evidence="2">
    <location>
        <begin position="25"/>
        <end position="643"/>
    </location>
</feature>
<feature type="compositionally biased region" description="Polar residues" evidence="1">
    <location>
        <begin position="588"/>
        <end position="613"/>
    </location>
</feature>
<gene>
    <name evidence="3" type="ORF">SEMRO_695_G188580.1</name>
</gene>
<sequence length="643" mass="66000">MTRGIATGTALAWALLLIPTWISALHNDDHQSVRSGSQKGRALDETTNVPTAYVRLEGDSVQIDGYGASAVGSTITIFAAGIFSISGVLEDGQIRVDAGKDDKVVLALNGANITSSQSAPIFVLSADKTTIFLVDATDNVISDREFHDTQDEANAAIYSKDDLDIDGSGTLLVQANYNHGIVSNDDLKIKGGNIVIHAVNDGMKGKDSILIQDGSSTEVVAGGDGLQSSKEDDADKGFVEIQGGILNITATFDGIQAASSVTILDGNITIATTGGGESRDSAKGIKAQVNIVVEDGTIQIDSTDDAIHADEDVTINGGHLLLASGDGAVRGDSSLIINDGLVKISQSYEGLAAPYVTINGGNIRILASNDGINAAGGNNVASDLPDAGGPIVGRGRPSCNVSEDSLLSINGGYVYIDSGNDGDGIDSNGHINITGGTLIVNGPTESTSGALDTEGVLKVSGGFLLAVGSAEMAQSPNSAASTQLSIRYIFDSVQAAGTMIHMENPRSGMVMFSFLPAKEFQSLVFSSRELVIGETYDIYIGGFVADSPSPSKDGLWGKGTYRPGTLVGNASLDGMVYNESKNLGYQISCSSPPDGQGTSSGESATSLESDTAASTQSNESSSSSVLSVCHLGAVILAAALLLL</sequence>
<organism evidence="3 4">
    <name type="scientific">Seminavis robusta</name>
    <dbReference type="NCBI Taxonomy" id="568900"/>
    <lineage>
        <taxon>Eukaryota</taxon>
        <taxon>Sar</taxon>
        <taxon>Stramenopiles</taxon>
        <taxon>Ochrophyta</taxon>
        <taxon>Bacillariophyta</taxon>
        <taxon>Bacillariophyceae</taxon>
        <taxon>Bacillariophycidae</taxon>
        <taxon>Naviculales</taxon>
        <taxon>Naviculaceae</taxon>
        <taxon>Seminavis</taxon>
    </lineage>
</organism>
<dbReference type="InterPro" id="IPR025584">
    <property type="entry name" value="Cthe_2159"/>
</dbReference>
<dbReference type="AlphaFoldDB" id="A0A9N8E9G1"/>
<evidence type="ECO:0000313" key="4">
    <source>
        <dbReference type="Proteomes" id="UP001153069"/>
    </source>
</evidence>
<feature type="signal peptide" evidence="2">
    <location>
        <begin position="1"/>
        <end position="24"/>
    </location>
</feature>
<dbReference type="OrthoDB" id="2140054at2759"/>
<evidence type="ECO:0000313" key="3">
    <source>
        <dbReference type="EMBL" id="CAB9515114.1"/>
    </source>
</evidence>
<reference evidence="3" key="1">
    <citation type="submission" date="2020-06" db="EMBL/GenBank/DDBJ databases">
        <authorList>
            <consortium name="Plant Systems Biology data submission"/>
        </authorList>
    </citation>
    <scope>NUCLEOTIDE SEQUENCE</scope>
    <source>
        <strain evidence="3">D6</strain>
    </source>
</reference>
<dbReference type="Proteomes" id="UP001153069">
    <property type="component" value="Unassembled WGS sequence"/>
</dbReference>
<proteinExistence type="predicted"/>
<dbReference type="EMBL" id="CAICTM010000694">
    <property type="protein sequence ID" value="CAB9515114.1"/>
    <property type="molecule type" value="Genomic_DNA"/>
</dbReference>
<keyword evidence="4" id="KW-1185">Reference proteome</keyword>
<keyword evidence="2" id="KW-0732">Signal</keyword>
<name>A0A9N8E9G1_9STRA</name>
<dbReference type="Pfam" id="PF14262">
    <property type="entry name" value="Cthe_2159"/>
    <property type="match status" value="1"/>
</dbReference>
<evidence type="ECO:0000256" key="2">
    <source>
        <dbReference type="SAM" id="SignalP"/>
    </source>
</evidence>
<feature type="region of interest" description="Disordered" evidence="1">
    <location>
        <begin position="588"/>
        <end position="618"/>
    </location>
</feature>
<accession>A0A9N8E9G1</accession>